<accession>A0A3E2NVZ0</accession>
<feature type="region of interest" description="Disordered" evidence="1">
    <location>
        <begin position="43"/>
        <end position="69"/>
    </location>
</feature>
<feature type="compositionally biased region" description="Polar residues" evidence="1">
    <location>
        <begin position="60"/>
        <end position="69"/>
    </location>
</feature>
<sequence>MCMLTTVDIWGGFITIGFMIGMESPSSLLKILQVARRALQGQQDQQGVQGLPDLHDQQGRRVQQNLQDH</sequence>
<proteinExistence type="predicted"/>
<comment type="caution">
    <text evidence="2">The sequence shown here is derived from an EMBL/GenBank/DDBJ whole genome shotgun (WGS) entry which is preliminary data.</text>
</comment>
<organism evidence="2 3">
    <name type="scientific">Mucilaginibacter terrenus</name>
    <dbReference type="NCBI Taxonomy" id="2482727"/>
    <lineage>
        <taxon>Bacteria</taxon>
        <taxon>Pseudomonadati</taxon>
        <taxon>Bacteroidota</taxon>
        <taxon>Sphingobacteriia</taxon>
        <taxon>Sphingobacteriales</taxon>
        <taxon>Sphingobacteriaceae</taxon>
        <taxon>Mucilaginibacter</taxon>
    </lineage>
</organism>
<evidence type="ECO:0000313" key="3">
    <source>
        <dbReference type="Proteomes" id="UP000260823"/>
    </source>
</evidence>
<name>A0A3E2NVZ0_9SPHI</name>
<dbReference type="EMBL" id="QWDE01000001">
    <property type="protein sequence ID" value="RFZ85081.1"/>
    <property type="molecule type" value="Genomic_DNA"/>
</dbReference>
<keyword evidence="3" id="KW-1185">Reference proteome</keyword>
<evidence type="ECO:0000256" key="1">
    <source>
        <dbReference type="SAM" id="MobiDB-lite"/>
    </source>
</evidence>
<evidence type="ECO:0000313" key="2">
    <source>
        <dbReference type="EMBL" id="RFZ85081.1"/>
    </source>
</evidence>
<protein>
    <submittedName>
        <fullName evidence="2">Uncharacterized protein</fullName>
    </submittedName>
</protein>
<gene>
    <name evidence="2" type="ORF">DYU05_05625</name>
</gene>
<dbReference type="AlphaFoldDB" id="A0A3E2NVZ0"/>
<dbReference type="Proteomes" id="UP000260823">
    <property type="component" value="Unassembled WGS sequence"/>
</dbReference>
<reference evidence="2 3" key="1">
    <citation type="submission" date="2018-08" db="EMBL/GenBank/DDBJ databases">
        <title>Mucilaginibacter terrae sp. nov., isolated from manganese diggings.</title>
        <authorList>
            <person name="Huang Y."/>
            <person name="Zhou Z."/>
        </authorList>
    </citation>
    <scope>NUCLEOTIDE SEQUENCE [LARGE SCALE GENOMIC DNA]</scope>
    <source>
        <strain evidence="2 3">ZH6</strain>
    </source>
</reference>